<dbReference type="RefSeq" id="WP_146350923.1">
    <property type="nucleotide sequence ID" value="NZ_VOBR01000006.1"/>
</dbReference>
<evidence type="ECO:0000313" key="4">
    <source>
        <dbReference type="Proteomes" id="UP000316639"/>
    </source>
</evidence>
<dbReference type="SUPFAM" id="SSF52096">
    <property type="entry name" value="ClpP/crotonase"/>
    <property type="match status" value="2"/>
</dbReference>
<dbReference type="Proteomes" id="UP000316639">
    <property type="component" value="Unassembled WGS sequence"/>
</dbReference>
<reference evidence="3 4" key="1">
    <citation type="submission" date="2019-07" db="EMBL/GenBank/DDBJ databases">
        <title>Lentzea xizangensis sp. nov., isolated from Qinghai-Tibetan Plateau Soils.</title>
        <authorList>
            <person name="Huang J."/>
        </authorList>
    </citation>
    <scope>NUCLEOTIDE SEQUENCE [LARGE SCALE GENOMIC DNA]</scope>
    <source>
        <strain evidence="3 4">FXJ1.1311</strain>
    </source>
</reference>
<dbReference type="GO" id="GO:0016874">
    <property type="term" value="F:ligase activity"/>
    <property type="evidence" value="ECO:0007669"/>
    <property type="project" value="InterPro"/>
</dbReference>
<dbReference type="InterPro" id="IPR011763">
    <property type="entry name" value="COA_CT_C"/>
</dbReference>
<evidence type="ECO:0000259" key="2">
    <source>
        <dbReference type="PROSITE" id="PS50989"/>
    </source>
</evidence>
<accession>A0A563EWN2</accession>
<dbReference type="AlphaFoldDB" id="A0A563EWN2"/>
<dbReference type="PANTHER" id="PTHR22855">
    <property type="entry name" value="ACETYL, PROPIONYL, PYRUVATE, AND GLUTACONYL CARBOXYLASE-RELATED"/>
    <property type="match status" value="1"/>
</dbReference>
<protein>
    <submittedName>
        <fullName evidence="3">Acyl-CoA carboxylase subunit beta</fullName>
    </submittedName>
</protein>
<keyword evidence="4" id="KW-1185">Reference proteome</keyword>
<evidence type="ECO:0000259" key="1">
    <source>
        <dbReference type="PROSITE" id="PS50980"/>
    </source>
</evidence>
<dbReference type="Pfam" id="PF01039">
    <property type="entry name" value="Carboxyl_trans"/>
    <property type="match status" value="1"/>
</dbReference>
<feature type="domain" description="CoA carboxyltransferase N-terminal" evidence="1">
    <location>
        <begin position="7"/>
        <end position="258"/>
    </location>
</feature>
<feature type="domain" description="CoA carboxyltransferase C-terminal" evidence="2">
    <location>
        <begin position="264"/>
        <end position="516"/>
    </location>
</feature>
<proteinExistence type="predicted"/>
<dbReference type="OrthoDB" id="9803706at2"/>
<sequence length="516" mass="55124">MSNREAMLEKIAALDADHAKALAGGGPKYVERHHKRGKLLARERIELLVDQDSPFLELSPLAAWGTDYPVGGSVVTGIGYVEGVECVIVANDPTVRGGSSNPYSLRKTLRANDIALQNRLPVVSLVESGGADLPSQSEIFIPGGRVFRDLTRLSAAGIPTVTTVFGNATAGGAYVPGMSDYVIMIKERSKVFLAGPPLVKMATGEEADDESLGGASMHGAVSGLADFVAEDEVDAIRLARRVVARLNWRKQGPLPGPVEEPLFSSDDLLDLVPTDLRVPFDPRDVIARLVDGSRFDEFKPAYGTSLVTGWANLHGYPVGILANARGVLFSEESQKATQFIQLANASDTPLLFLQNTTGYMVGAQYEQGGIVKHGSMMINAVSNSRVPHLTVTMGASYGAGNYGMCGRAYDPRFLFTWPNAKSAVMGPAQLAGVLSIVGRQAAAAKGQEYNEEHDAAMRKMVEAQIEEQSLAQFLSGKLYDDGVIDPRDTRTVLGICLSAVHSGPVKGADGFGIFRM</sequence>
<comment type="caution">
    <text evidence="3">The sequence shown here is derived from an EMBL/GenBank/DDBJ whole genome shotgun (WGS) entry which is preliminary data.</text>
</comment>
<feature type="domain" description="CoA carboxyltransferase C-terminal" evidence="2">
    <location>
        <begin position="13"/>
        <end position="260"/>
    </location>
</feature>
<dbReference type="PANTHER" id="PTHR22855:SF46">
    <property type="entry name" value="METHYLCROTONOYL-COA CARBOXYLASE"/>
    <property type="match status" value="1"/>
</dbReference>
<dbReference type="PROSITE" id="PS50989">
    <property type="entry name" value="COA_CT_CTER"/>
    <property type="match status" value="2"/>
</dbReference>
<gene>
    <name evidence="3" type="ORF">FKR81_11125</name>
</gene>
<name>A0A563EWN2_9PSEU</name>
<evidence type="ECO:0000313" key="3">
    <source>
        <dbReference type="EMBL" id="TWP52127.1"/>
    </source>
</evidence>
<dbReference type="Gene3D" id="3.90.226.10">
    <property type="entry name" value="2-enoyl-CoA Hydratase, Chain A, domain 1"/>
    <property type="match status" value="2"/>
</dbReference>
<dbReference type="InterPro" id="IPR045190">
    <property type="entry name" value="MCCB/AccD1-like"/>
</dbReference>
<dbReference type="FunFam" id="3.90.226.10:FF:000021">
    <property type="entry name" value="Acetyl-CoA carboxylase carboxyltransferase subunit"/>
    <property type="match status" value="1"/>
</dbReference>
<dbReference type="InterPro" id="IPR029045">
    <property type="entry name" value="ClpP/crotonase-like_dom_sf"/>
</dbReference>
<dbReference type="PROSITE" id="PS50980">
    <property type="entry name" value="COA_CT_NTER"/>
    <property type="match status" value="1"/>
</dbReference>
<dbReference type="EMBL" id="VOBR01000006">
    <property type="protein sequence ID" value="TWP52127.1"/>
    <property type="molecule type" value="Genomic_DNA"/>
</dbReference>
<dbReference type="InterPro" id="IPR011762">
    <property type="entry name" value="COA_CT_N"/>
</dbReference>
<dbReference type="InterPro" id="IPR034733">
    <property type="entry name" value="AcCoA_carboxyl_beta"/>
</dbReference>
<dbReference type="FunFam" id="3.90.226.10:FF:000030">
    <property type="entry name" value="Acetyl-CoA carboxylase carboxyltransferase subunit"/>
    <property type="match status" value="1"/>
</dbReference>
<organism evidence="3 4">
    <name type="scientific">Lentzea tibetensis</name>
    <dbReference type="NCBI Taxonomy" id="2591470"/>
    <lineage>
        <taxon>Bacteria</taxon>
        <taxon>Bacillati</taxon>
        <taxon>Actinomycetota</taxon>
        <taxon>Actinomycetes</taxon>
        <taxon>Pseudonocardiales</taxon>
        <taxon>Pseudonocardiaceae</taxon>
        <taxon>Lentzea</taxon>
    </lineage>
</organism>